<feature type="transmembrane region" description="Helical" evidence="1">
    <location>
        <begin position="12"/>
        <end position="30"/>
    </location>
</feature>
<keyword evidence="1" id="KW-1133">Transmembrane helix</keyword>
<name>A0A2N8HGM8_9BACT</name>
<keyword evidence="1" id="KW-0472">Membrane</keyword>
<evidence type="ECO:0000256" key="1">
    <source>
        <dbReference type="SAM" id="Phobius"/>
    </source>
</evidence>
<sequence>MSKETSFIKKANLFQPILVIVISIIGGTPMEKANTGKIVLLVILGAAFIVWHVECQRLINRRREEKEHTCTLKNRSAALYKKTYASLSGEYEHFANKLNGGACRENKTDGSRGTAESFNGACLFLCSTIAAALAEYKNSLIFEVLYIQAERQDDQTFLRVTGYAQGEHNNDTPSLLAQPPRPVTGTPSMLDEQLFAERHLSPLVLSGPGEVRRSFYRKRNQPPEEKYMQYLAIPVLSRRNEIIGLIEVAIKKTPFISPVVMLETHELADIKSWLYHLKDHFLLFHEIERAVQRDFHETPSPNK</sequence>
<dbReference type="AlphaFoldDB" id="A0A2N8HGM8"/>
<feature type="transmembrane region" description="Helical" evidence="1">
    <location>
        <begin position="36"/>
        <end position="53"/>
    </location>
</feature>
<gene>
    <name evidence="2" type="ORF">CXU22_02490</name>
</gene>
<keyword evidence="1" id="KW-0812">Transmembrane</keyword>
<dbReference type="OrthoDB" id="198849at2"/>
<protein>
    <recommendedName>
        <fullName evidence="4">GAF domain-containing protein</fullName>
    </recommendedName>
</protein>
<organism evidence="2 3">
    <name type="scientific">Akkermansia muciniphila</name>
    <dbReference type="NCBI Taxonomy" id="239935"/>
    <lineage>
        <taxon>Bacteria</taxon>
        <taxon>Pseudomonadati</taxon>
        <taxon>Verrucomicrobiota</taxon>
        <taxon>Verrucomicrobiia</taxon>
        <taxon>Verrucomicrobiales</taxon>
        <taxon>Akkermansiaceae</taxon>
        <taxon>Akkermansia</taxon>
    </lineage>
</organism>
<proteinExistence type="predicted"/>
<evidence type="ECO:0008006" key="4">
    <source>
        <dbReference type="Google" id="ProtNLM"/>
    </source>
</evidence>
<evidence type="ECO:0000313" key="3">
    <source>
        <dbReference type="Proteomes" id="UP000236000"/>
    </source>
</evidence>
<reference evidence="2 3" key="1">
    <citation type="journal article" date="2017" name="BMC Genomics">
        <title>Genome sequencing of 39 Akkermansia muciniphila isolates reveals its population structure, genomic and functional diverisity, and global distribution in mammalian gut microbiotas.</title>
        <authorList>
            <person name="Guo X."/>
            <person name="Li S."/>
            <person name="Zhang J."/>
            <person name="Wu F."/>
            <person name="Li X."/>
            <person name="Wu D."/>
            <person name="Zhang M."/>
            <person name="Ou Z."/>
            <person name="Jie Z."/>
            <person name="Yan Q."/>
            <person name="Li P."/>
            <person name="Yi J."/>
            <person name="Peng Y."/>
        </authorList>
    </citation>
    <scope>NUCLEOTIDE SEQUENCE [LARGE SCALE GENOMIC DNA]</scope>
    <source>
        <strain evidence="2 3">GP24</strain>
    </source>
</reference>
<dbReference type="Proteomes" id="UP000236000">
    <property type="component" value="Unassembled WGS sequence"/>
</dbReference>
<accession>A0A2N8HGM8</accession>
<dbReference type="RefSeq" id="WP_102712219.1">
    <property type="nucleotide sequence ID" value="NZ_CABMLK010000002.1"/>
</dbReference>
<comment type="caution">
    <text evidence="2">The sequence shown here is derived from an EMBL/GenBank/DDBJ whole genome shotgun (WGS) entry which is preliminary data.</text>
</comment>
<evidence type="ECO:0000313" key="2">
    <source>
        <dbReference type="EMBL" id="PNC19899.1"/>
    </source>
</evidence>
<dbReference type="EMBL" id="PJKA01000003">
    <property type="protein sequence ID" value="PNC19899.1"/>
    <property type="molecule type" value="Genomic_DNA"/>
</dbReference>